<dbReference type="Gene3D" id="3.40.50.10900">
    <property type="entry name" value="PAC-like subunit"/>
    <property type="match status" value="1"/>
</dbReference>
<organism evidence="2 3">
    <name type="scientific">Brachybacterium huguangmaarense</name>
    <dbReference type="NCBI Taxonomy" id="1652028"/>
    <lineage>
        <taxon>Bacteria</taxon>
        <taxon>Bacillati</taxon>
        <taxon>Actinomycetota</taxon>
        <taxon>Actinomycetes</taxon>
        <taxon>Micrococcales</taxon>
        <taxon>Dermabacteraceae</taxon>
        <taxon>Brachybacterium</taxon>
    </lineage>
</organism>
<feature type="region of interest" description="Disordered" evidence="1">
    <location>
        <begin position="1"/>
        <end position="28"/>
    </location>
</feature>
<dbReference type="InterPro" id="IPR038389">
    <property type="entry name" value="PSMG2_sf"/>
</dbReference>
<dbReference type="EMBL" id="CP107020">
    <property type="protein sequence ID" value="UYG16297.1"/>
    <property type="molecule type" value="Genomic_DNA"/>
</dbReference>
<evidence type="ECO:0000313" key="2">
    <source>
        <dbReference type="EMBL" id="UYG16297.1"/>
    </source>
</evidence>
<feature type="compositionally biased region" description="Basic and acidic residues" evidence="1">
    <location>
        <begin position="1"/>
        <end position="15"/>
    </location>
</feature>
<keyword evidence="3" id="KW-1185">Reference proteome</keyword>
<dbReference type="InterPro" id="IPR008492">
    <property type="entry name" value="Rv2714-like"/>
</dbReference>
<protein>
    <submittedName>
        <fullName evidence="2">PAC2 family protein</fullName>
    </submittedName>
</protein>
<sequence>MPGADGSDHSGHPDPQDVPTPADDARSSPGRIAVAAFSGWNDAGEAATGAIEHLLEVWPHRHLATVASEEYVDFQVNRPLLTTREDGTRVIEWPDTELDLVTPPRGPEIVVVRGPEPSTRWRTFCAEVIELLIRHDVSTVVTLGALLADAPHTRPLPVSSSDEPDLDEPAGEDAYEGPIGVPSVLGRMAVTAQLRAVTVWAQVPHYVSQNPSPKAVLALVRELQREIASPVPLGDLEEEAAAWQRGVDELARTDPDVAEYVQRLERAQDAAELPDATGDAIAREFEQFLRRRRDEE</sequence>
<evidence type="ECO:0000256" key="1">
    <source>
        <dbReference type="SAM" id="MobiDB-lite"/>
    </source>
</evidence>
<name>A0ABY6FZC1_9MICO</name>
<proteinExistence type="predicted"/>
<accession>A0ABY6FZC1</accession>
<gene>
    <name evidence="2" type="ORF">BRM3_11870</name>
</gene>
<feature type="compositionally biased region" description="Acidic residues" evidence="1">
    <location>
        <begin position="162"/>
        <end position="175"/>
    </location>
</feature>
<dbReference type="Pfam" id="PF09754">
    <property type="entry name" value="PAC2"/>
    <property type="match status" value="1"/>
</dbReference>
<dbReference type="InterPro" id="IPR019151">
    <property type="entry name" value="Proteasome_assmbl_chaperone_2"/>
</dbReference>
<reference evidence="2" key="1">
    <citation type="submission" date="2022-10" db="EMBL/GenBank/DDBJ databases">
        <title>Whole-Genome Sequencing of Brachybacterium huguangmaarense BRM-3, Isolated from Betula schmidtii.</title>
        <authorList>
            <person name="Haam D."/>
        </authorList>
    </citation>
    <scope>NUCLEOTIDE SEQUENCE</scope>
    <source>
        <strain evidence="2">BRM-3</strain>
    </source>
</reference>
<evidence type="ECO:0000313" key="3">
    <source>
        <dbReference type="Proteomes" id="UP001164305"/>
    </source>
</evidence>
<feature type="region of interest" description="Disordered" evidence="1">
    <location>
        <begin position="152"/>
        <end position="178"/>
    </location>
</feature>
<dbReference type="SUPFAM" id="SSF159659">
    <property type="entry name" value="Cgl1923-like"/>
    <property type="match status" value="1"/>
</dbReference>
<dbReference type="PIRSF" id="PIRSF028754">
    <property type="entry name" value="UCP028754"/>
    <property type="match status" value="1"/>
</dbReference>
<dbReference type="RefSeq" id="WP_263593510.1">
    <property type="nucleotide sequence ID" value="NZ_CP107020.1"/>
</dbReference>
<dbReference type="Proteomes" id="UP001164305">
    <property type="component" value="Chromosome"/>
</dbReference>